<dbReference type="EMBL" id="LVVZ01000022">
    <property type="protein sequence ID" value="OKL42981.1"/>
    <property type="molecule type" value="Genomic_DNA"/>
</dbReference>
<dbReference type="PANTHER" id="PTHR43464:SF19">
    <property type="entry name" value="UBIQUINONE BIOSYNTHESIS O-METHYLTRANSFERASE, MITOCHONDRIAL"/>
    <property type="match status" value="1"/>
</dbReference>
<evidence type="ECO:0000313" key="5">
    <source>
        <dbReference type="EMBL" id="OKL42981.1"/>
    </source>
</evidence>
<dbReference type="STRING" id="197461.A3843_14640"/>
<dbReference type="Gene3D" id="3.40.50.150">
    <property type="entry name" value="Vaccinia Virus protein VP39"/>
    <property type="match status" value="1"/>
</dbReference>
<feature type="domain" description="Methyltransferase" evidence="4">
    <location>
        <begin position="62"/>
        <end position="154"/>
    </location>
</feature>
<evidence type="ECO:0000256" key="1">
    <source>
        <dbReference type="ARBA" id="ARBA00022603"/>
    </source>
</evidence>
<keyword evidence="3" id="KW-0949">S-adenosyl-L-methionine</keyword>
<dbReference type="CDD" id="cd02440">
    <property type="entry name" value="AdoMet_MTases"/>
    <property type="match status" value="1"/>
</dbReference>
<dbReference type="RefSeq" id="WP_051269551.1">
    <property type="nucleotide sequence ID" value="NZ_LVVZ01000022.1"/>
</dbReference>
<gene>
    <name evidence="5" type="ORF">A3843_14640</name>
</gene>
<name>A0A1U7JEB2_9HYPH</name>
<accession>A0A1U7JEB2</accession>
<dbReference type="InterPro" id="IPR029063">
    <property type="entry name" value="SAM-dependent_MTases_sf"/>
</dbReference>
<dbReference type="Proteomes" id="UP000185783">
    <property type="component" value="Unassembled WGS sequence"/>
</dbReference>
<dbReference type="InterPro" id="IPR041698">
    <property type="entry name" value="Methyltransf_25"/>
</dbReference>
<protein>
    <recommendedName>
        <fullName evidence="4">Methyltransferase domain-containing protein</fullName>
    </recommendedName>
</protein>
<dbReference type="AlphaFoldDB" id="A0A1U7JEB2"/>
<keyword evidence="2" id="KW-0808">Transferase</keyword>
<dbReference type="SUPFAM" id="SSF53335">
    <property type="entry name" value="S-adenosyl-L-methionine-dependent methyltransferases"/>
    <property type="match status" value="1"/>
</dbReference>
<evidence type="ECO:0000256" key="3">
    <source>
        <dbReference type="ARBA" id="ARBA00022691"/>
    </source>
</evidence>
<evidence type="ECO:0000313" key="6">
    <source>
        <dbReference type="Proteomes" id="UP000185783"/>
    </source>
</evidence>
<sequence length="220" mass="24487">MSETKTSGSDQPHDRRTDPDWFDAIYQNAEGNPQAVPWAELAPKWPLLEWLKAHPGTGQRALDIGCGLGDNAEALAAAGYQTTAFDVSPKAVQWARERFKGSPVDYRVEDLFHLSPDLIEAFDLVYECYTIQALHPDLRHHTIEAVASLVKPGGTLLVLPRMAASEERTGPPWPLLDSELSEFCRLGLKLHSRKDYTEDRPDGRQIPHSFLIYGKPVSAG</sequence>
<reference evidence="5 6" key="1">
    <citation type="submission" date="2016-03" db="EMBL/GenBank/DDBJ databases">
        <title>Genome sequence of Nesiotobacter sp. nov., a moderately halophilic alphaproteobacterium isolated from the Yellow Sea, China.</title>
        <authorList>
            <person name="Zhang G."/>
            <person name="Zhang R."/>
        </authorList>
    </citation>
    <scope>NUCLEOTIDE SEQUENCE [LARGE SCALE GENOMIC DNA]</scope>
    <source>
        <strain evidence="5 6">WB1-6</strain>
    </source>
</reference>
<dbReference type="Pfam" id="PF13649">
    <property type="entry name" value="Methyltransf_25"/>
    <property type="match status" value="1"/>
</dbReference>
<dbReference type="GO" id="GO:0008757">
    <property type="term" value="F:S-adenosylmethionine-dependent methyltransferase activity"/>
    <property type="evidence" value="ECO:0007669"/>
    <property type="project" value="InterPro"/>
</dbReference>
<dbReference type="GO" id="GO:0032259">
    <property type="term" value="P:methylation"/>
    <property type="evidence" value="ECO:0007669"/>
    <property type="project" value="UniProtKB-KW"/>
</dbReference>
<dbReference type="PANTHER" id="PTHR43464">
    <property type="entry name" value="METHYLTRANSFERASE"/>
    <property type="match status" value="1"/>
</dbReference>
<keyword evidence="1" id="KW-0489">Methyltransferase</keyword>
<comment type="caution">
    <text evidence="5">The sequence shown here is derived from an EMBL/GenBank/DDBJ whole genome shotgun (WGS) entry which is preliminary data.</text>
</comment>
<evidence type="ECO:0000259" key="4">
    <source>
        <dbReference type="Pfam" id="PF13649"/>
    </source>
</evidence>
<keyword evidence="6" id="KW-1185">Reference proteome</keyword>
<dbReference type="PROSITE" id="PS51585">
    <property type="entry name" value="SAM_MT_TPMT"/>
    <property type="match status" value="1"/>
</dbReference>
<organism evidence="5 6">
    <name type="scientific">Pseudovibrio exalbescens</name>
    <dbReference type="NCBI Taxonomy" id="197461"/>
    <lineage>
        <taxon>Bacteria</taxon>
        <taxon>Pseudomonadati</taxon>
        <taxon>Pseudomonadota</taxon>
        <taxon>Alphaproteobacteria</taxon>
        <taxon>Hyphomicrobiales</taxon>
        <taxon>Stappiaceae</taxon>
        <taxon>Pseudovibrio</taxon>
    </lineage>
</organism>
<evidence type="ECO:0000256" key="2">
    <source>
        <dbReference type="ARBA" id="ARBA00022679"/>
    </source>
</evidence>
<proteinExistence type="predicted"/>
<dbReference type="InterPro" id="IPR008854">
    <property type="entry name" value="TPMT"/>
</dbReference>